<dbReference type="Gene3D" id="1.20.245.10">
    <property type="entry name" value="Lipoxygenase-1, Domain 5"/>
    <property type="match status" value="1"/>
</dbReference>
<evidence type="ECO:0000313" key="6">
    <source>
        <dbReference type="EMBL" id="VAH32820.1"/>
    </source>
</evidence>
<gene>
    <name evidence="6" type="ORF">TRITD_2Av1G192440</name>
</gene>
<keyword evidence="1" id="KW-0479">Metal-binding</keyword>
<dbReference type="InterPro" id="IPR000907">
    <property type="entry name" value="LipOase"/>
</dbReference>
<sequence length="440" mass="49190">MSVRQALEENKLYMLDYHDIFMPFLDRINSLDGRKAYGTRTLFFLTAGGTLKPIAIELCLPPMTDDCKRAKRVFTPPADATSIWLWQLAKAHVCSNDAGVHQAEDARVHGALHHRGAPADERHAPHLQAAQAAHALHAQDQRAGAADPHKRRRRHRVGVHPWPLLHGDELLRLRQPLAARPGRPPRRPHQKGMAVEDASQPHGLRLLIEDYPYATDGLLLWSAIARWCEAYVAAYYPSDEAVQDDYELQSWYTEAVQVGHPDKRDAPWWPRLTTAGDLASLLTTLVWLCSAQHAALNFGQYPLGGYIPNRPPLMRRLVPAEGDPEYEHLVADPHRFYLSALPSLTQTTTFMTVIDTLSTHSADEQYLGERPNEWTADPAALAAAREFAAEVRRAEEEIERRNADPSRRNRCGAGVLPYELMAPSSGPGITCRGVPNSVTI</sequence>
<evidence type="ECO:0000256" key="3">
    <source>
        <dbReference type="ARBA" id="ARBA00023002"/>
    </source>
</evidence>
<dbReference type="EMBL" id="LT934113">
    <property type="protein sequence ID" value="VAH32820.1"/>
    <property type="molecule type" value="Genomic_DNA"/>
</dbReference>
<dbReference type="InterPro" id="IPR001246">
    <property type="entry name" value="LipOase_plant"/>
</dbReference>
<evidence type="ECO:0000259" key="5">
    <source>
        <dbReference type="PROSITE" id="PS51393"/>
    </source>
</evidence>
<evidence type="ECO:0000256" key="4">
    <source>
        <dbReference type="SAM" id="MobiDB-lite"/>
    </source>
</evidence>
<feature type="domain" description="Lipoxygenase" evidence="5">
    <location>
        <begin position="1"/>
        <end position="440"/>
    </location>
</feature>
<dbReference type="Proteomes" id="UP000324705">
    <property type="component" value="Chromosome 2A"/>
</dbReference>
<feature type="compositionally biased region" description="Low complexity" evidence="4">
    <location>
        <begin position="130"/>
        <end position="143"/>
    </location>
</feature>
<dbReference type="PRINTS" id="PR00468">
    <property type="entry name" value="PLTLPOXGNASE"/>
</dbReference>
<dbReference type="AlphaFoldDB" id="A0A9R1NXB2"/>
<evidence type="ECO:0000256" key="2">
    <source>
        <dbReference type="ARBA" id="ARBA00022964"/>
    </source>
</evidence>
<reference evidence="6 7" key="1">
    <citation type="submission" date="2017-09" db="EMBL/GenBank/DDBJ databases">
        <authorList>
            <consortium name="International Durum Wheat Genome Sequencing Consortium (IDWGSC)"/>
            <person name="Milanesi L."/>
        </authorList>
    </citation>
    <scope>NUCLEOTIDE SEQUENCE [LARGE SCALE GENOMIC DNA]</scope>
    <source>
        <strain evidence="7">cv. Svevo</strain>
    </source>
</reference>
<dbReference type="InterPro" id="IPR036226">
    <property type="entry name" value="LipOase_C_sf"/>
</dbReference>
<dbReference type="Gramene" id="TRITD2Av1G192440.5">
    <property type="protein sequence ID" value="TRITD2Av1G192440.5"/>
    <property type="gene ID" value="TRITD2Av1G192440"/>
</dbReference>
<dbReference type="GO" id="GO:0034440">
    <property type="term" value="P:lipid oxidation"/>
    <property type="evidence" value="ECO:0007669"/>
    <property type="project" value="InterPro"/>
</dbReference>
<dbReference type="Gene3D" id="3.10.450.60">
    <property type="match status" value="1"/>
</dbReference>
<keyword evidence="2" id="KW-0223">Dioxygenase</keyword>
<dbReference type="SUPFAM" id="SSF48484">
    <property type="entry name" value="Lipoxigenase"/>
    <property type="match status" value="2"/>
</dbReference>
<dbReference type="PROSITE" id="PS51393">
    <property type="entry name" value="LIPOXYGENASE_3"/>
    <property type="match status" value="1"/>
</dbReference>
<feature type="region of interest" description="Disordered" evidence="4">
    <location>
        <begin position="130"/>
        <end position="155"/>
    </location>
</feature>
<evidence type="ECO:0000313" key="7">
    <source>
        <dbReference type="Proteomes" id="UP000324705"/>
    </source>
</evidence>
<keyword evidence="7" id="KW-1185">Reference proteome</keyword>
<organism evidence="6 7">
    <name type="scientific">Triticum turgidum subsp. durum</name>
    <name type="common">Durum wheat</name>
    <name type="synonym">Triticum durum</name>
    <dbReference type="NCBI Taxonomy" id="4567"/>
    <lineage>
        <taxon>Eukaryota</taxon>
        <taxon>Viridiplantae</taxon>
        <taxon>Streptophyta</taxon>
        <taxon>Embryophyta</taxon>
        <taxon>Tracheophyta</taxon>
        <taxon>Spermatophyta</taxon>
        <taxon>Magnoliopsida</taxon>
        <taxon>Liliopsida</taxon>
        <taxon>Poales</taxon>
        <taxon>Poaceae</taxon>
        <taxon>BOP clade</taxon>
        <taxon>Pooideae</taxon>
        <taxon>Triticodae</taxon>
        <taxon>Triticeae</taxon>
        <taxon>Triticinae</taxon>
        <taxon>Triticum</taxon>
    </lineage>
</organism>
<dbReference type="GO" id="GO:0016702">
    <property type="term" value="F:oxidoreductase activity, acting on single donors with incorporation of molecular oxygen, incorporation of two atoms of oxygen"/>
    <property type="evidence" value="ECO:0007669"/>
    <property type="project" value="InterPro"/>
</dbReference>
<dbReference type="GO" id="GO:0046872">
    <property type="term" value="F:metal ion binding"/>
    <property type="evidence" value="ECO:0007669"/>
    <property type="project" value="UniProtKB-KW"/>
</dbReference>
<protein>
    <recommendedName>
        <fullName evidence="5">Lipoxygenase domain-containing protein</fullName>
    </recommendedName>
</protein>
<dbReference type="PANTHER" id="PTHR11771">
    <property type="entry name" value="LIPOXYGENASE"/>
    <property type="match status" value="1"/>
</dbReference>
<name>A0A9R1NXB2_TRITD</name>
<dbReference type="InterPro" id="IPR013819">
    <property type="entry name" value="LipOase_C"/>
</dbReference>
<evidence type="ECO:0000256" key="1">
    <source>
        <dbReference type="ARBA" id="ARBA00022723"/>
    </source>
</evidence>
<dbReference type="Pfam" id="PF00305">
    <property type="entry name" value="Lipoxygenase"/>
    <property type="match status" value="2"/>
</dbReference>
<accession>A0A9R1NXB2</accession>
<keyword evidence="3" id="KW-0560">Oxidoreductase</keyword>
<proteinExistence type="predicted"/>